<feature type="region of interest" description="Disordered" evidence="1">
    <location>
        <begin position="1"/>
        <end position="165"/>
    </location>
</feature>
<reference evidence="2" key="2">
    <citation type="submission" date="2014-07" db="EMBL/GenBank/DDBJ databases">
        <authorList>
            <person name="Hull J."/>
        </authorList>
    </citation>
    <scope>NUCLEOTIDE SEQUENCE</scope>
</reference>
<feature type="compositionally biased region" description="Basic and acidic residues" evidence="1">
    <location>
        <begin position="30"/>
        <end position="48"/>
    </location>
</feature>
<evidence type="ECO:0000256" key="1">
    <source>
        <dbReference type="SAM" id="MobiDB-lite"/>
    </source>
</evidence>
<gene>
    <name evidence="2" type="ORF">CM83_89785</name>
</gene>
<feature type="compositionally biased region" description="Basic and acidic residues" evidence="1">
    <location>
        <begin position="75"/>
        <end position="89"/>
    </location>
</feature>
<dbReference type="EMBL" id="GBHO01037996">
    <property type="protein sequence ID" value="JAG05608.1"/>
    <property type="molecule type" value="Transcribed_RNA"/>
</dbReference>
<sequence length="245" mass="26942">GAPVVADQEKDGGAPVVTDQQRGGGAPVVAHRERKDGAPLVADQKKVDNMVVEYVHQMPDGAEEEKIANPTFGITREKEDSSRRDDKSNDPNQIPPAENRKMSNQMPDLPREKEVGSRQDDHSNDSKQIPPDENREMNDSSLDQMIDAQMAAFKSQKSQRNPDAVKSALSKLLGLDASSANGTPQQGNTLRVDWNKSLQAVENLSLRSRASSIETLVDSDSDDGSSRPRFSRQDEIKNLQINDID</sequence>
<dbReference type="AlphaFoldDB" id="A0A0A9WGL0"/>
<feature type="non-terminal residue" evidence="2">
    <location>
        <position position="1"/>
    </location>
</feature>
<protein>
    <submittedName>
        <fullName evidence="2">Uncharacterized protein</fullName>
    </submittedName>
</protein>
<accession>A0A0A9WGL0</accession>
<feature type="compositionally biased region" description="Basic and acidic residues" evidence="1">
    <location>
        <begin position="109"/>
        <end position="138"/>
    </location>
</feature>
<name>A0A0A9WGL0_LYGHE</name>
<proteinExistence type="predicted"/>
<reference evidence="2" key="1">
    <citation type="journal article" date="2014" name="PLoS ONE">
        <title>Transcriptome-Based Identification of ABC Transporters in the Western Tarnished Plant Bug Lygus hesperus.</title>
        <authorList>
            <person name="Hull J.J."/>
            <person name="Chaney K."/>
            <person name="Geib S.M."/>
            <person name="Fabrick J.A."/>
            <person name="Brent C.S."/>
            <person name="Walsh D."/>
            <person name="Lavine L.C."/>
        </authorList>
    </citation>
    <scope>NUCLEOTIDE SEQUENCE</scope>
</reference>
<evidence type="ECO:0000313" key="2">
    <source>
        <dbReference type="EMBL" id="JAG05608.1"/>
    </source>
</evidence>
<feature type="region of interest" description="Disordered" evidence="1">
    <location>
        <begin position="209"/>
        <end position="245"/>
    </location>
</feature>
<organism evidence="2">
    <name type="scientific">Lygus hesperus</name>
    <name type="common">Western plant bug</name>
    <dbReference type="NCBI Taxonomy" id="30085"/>
    <lineage>
        <taxon>Eukaryota</taxon>
        <taxon>Metazoa</taxon>
        <taxon>Ecdysozoa</taxon>
        <taxon>Arthropoda</taxon>
        <taxon>Hexapoda</taxon>
        <taxon>Insecta</taxon>
        <taxon>Pterygota</taxon>
        <taxon>Neoptera</taxon>
        <taxon>Paraneoptera</taxon>
        <taxon>Hemiptera</taxon>
        <taxon>Heteroptera</taxon>
        <taxon>Panheteroptera</taxon>
        <taxon>Cimicomorpha</taxon>
        <taxon>Miridae</taxon>
        <taxon>Mirini</taxon>
        <taxon>Lygus</taxon>
    </lineage>
</organism>